<evidence type="ECO:0000313" key="6">
    <source>
        <dbReference type="EMBL" id="PCD23588.1"/>
    </source>
</evidence>
<dbReference type="InterPro" id="IPR002523">
    <property type="entry name" value="MgTranspt_CorA/ZnTranspt_ZntB"/>
</dbReference>
<comment type="subcellular location">
    <subcellularLocation>
        <location evidence="1">Membrane</location>
        <topology evidence="1">Multi-pass membrane protein</topology>
    </subcellularLocation>
</comment>
<gene>
    <name evidence="6" type="ORF">AU210_015105</name>
</gene>
<organism evidence="6 7">
    <name type="scientific">Fusarium oxysporum f. sp. radicis-cucumerinum</name>
    <dbReference type="NCBI Taxonomy" id="327505"/>
    <lineage>
        <taxon>Eukaryota</taxon>
        <taxon>Fungi</taxon>
        <taxon>Dikarya</taxon>
        <taxon>Ascomycota</taxon>
        <taxon>Pezizomycotina</taxon>
        <taxon>Sordariomycetes</taxon>
        <taxon>Hypocreomycetidae</taxon>
        <taxon>Hypocreales</taxon>
        <taxon>Nectriaceae</taxon>
        <taxon>Fusarium</taxon>
        <taxon>Fusarium oxysporum species complex</taxon>
    </lineage>
</organism>
<keyword evidence="3 5" id="KW-1133">Transmembrane helix</keyword>
<dbReference type="AlphaFoldDB" id="A0A2H3G6T6"/>
<evidence type="ECO:0000256" key="5">
    <source>
        <dbReference type="SAM" id="Phobius"/>
    </source>
</evidence>
<protein>
    <submittedName>
        <fullName evidence="6">Uncharacterized protein</fullName>
    </submittedName>
</protein>
<accession>A0A2H3G6T6</accession>
<feature type="transmembrane region" description="Helical" evidence="5">
    <location>
        <begin position="52"/>
        <end position="73"/>
    </location>
</feature>
<dbReference type="EMBL" id="MABQ02000011">
    <property type="protein sequence ID" value="PCD23588.1"/>
    <property type="molecule type" value="Genomic_DNA"/>
</dbReference>
<name>A0A2H3G6T6_FUSOX</name>
<evidence type="ECO:0000256" key="2">
    <source>
        <dbReference type="ARBA" id="ARBA00022692"/>
    </source>
</evidence>
<evidence type="ECO:0000256" key="3">
    <source>
        <dbReference type="ARBA" id="ARBA00022989"/>
    </source>
</evidence>
<dbReference type="GO" id="GO:0046873">
    <property type="term" value="F:metal ion transmembrane transporter activity"/>
    <property type="evidence" value="ECO:0007669"/>
    <property type="project" value="InterPro"/>
</dbReference>
<dbReference type="GO" id="GO:0016020">
    <property type="term" value="C:membrane"/>
    <property type="evidence" value="ECO:0007669"/>
    <property type="project" value="UniProtKB-SubCell"/>
</dbReference>
<dbReference type="SUPFAM" id="SSF144083">
    <property type="entry name" value="Magnesium transport protein CorA, transmembrane region"/>
    <property type="match status" value="1"/>
</dbReference>
<evidence type="ECO:0000256" key="1">
    <source>
        <dbReference type="ARBA" id="ARBA00004141"/>
    </source>
</evidence>
<dbReference type="Gene3D" id="1.20.58.340">
    <property type="entry name" value="Magnesium transport protein CorA, transmembrane region"/>
    <property type="match status" value="1"/>
</dbReference>
<evidence type="ECO:0000256" key="4">
    <source>
        <dbReference type="ARBA" id="ARBA00023136"/>
    </source>
</evidence>
<proteinExistence type="predicted"/>
<evidence type="ECO:0000313" key="7">
    <source>
        <dbReference type="Proteomes" id="UP000219602"/>
    </source>
</evidence>
<keyword evidence="4 5" id="KW-0472">Membrane</keyword>
<dbReference type="Pfam" id="PF01544">
    <property type="entry name" value="CorA"/>
    <property type="match status" value="1"/>
</dbReference>
<keyword evidence="2 5" id="KW-0812">Transmembrane</keyword>
<dbReference type="STRING" id="327505.A0A2H3G6T6"/>
<comment type="caution">
    <text evidence="6">The sequence shown here is derived from an EMBL/GenBank/DDBJ whole genome shotgun (WGS) entry which is preliminary data.</text>
</comment>
<feature type="transmembrane region" description="Helical" evidence="5">
    <location>
        <begin position="21"/>
        <end position="40"/>
    </location>
</feature>
<sequence>MKQMIKVLDEGHGKTIRVFTFVTLFFLPLSFVTSFFGMNTTNVRELGRVQRVFWSSAVPFTLAVSSLALIFGYKWDRVTALFFKTFKIQDPSRVYEELEKGSLFSAR</sequence>
<dbReference type="InterPro" id="IPR045863">
    <property type="entry name" value="CorA_TM1_TM2"/>
</dbReference>
<reference evidence="6 7" key="2">
    <citation type="journal article" date="2017" name="Sci. Rep.">
        <title>A mobile pathogenicity chromosome in Fusarium oxysporum for infection of multiple cucurbit species.</title>
        <authorList>
            <person name="van Dam P."/>
            <person name="Fokkens L."/>
            <person name="Ayukawa Y."/>
            <person name="van der Gragt M."/>
            <person name="Ter Horst A."/>
            <person name="Brankovics B."/>
            <person name="Houterman P.M."/>
            <person name="Arie T."/>
            <person name="Rep M."/>
        </authorList>
    </citation>
    <scope>NUCLEOTIDE SEQUENCE [LARGE SCALE GENOMIC DNA]</scope>
    <source>
        <strain evidence="6 7">Forc016</strain>
    </source>
</reference>
<dbReference type="Proteomes" id="UP000219602">
    <property type="component" value="Chromosome 13"/>
</dbReference>
<reference evidence="6 7" key="1">
    <citation type="journal article" date="2016" name="Environ. Microbiol.">
        <title>Effector profiles distinguish formae speciales of Fusarium oxysporum.</title>
        <authorList>
            <person name="van Dam P."/>
            <person name="Fokkens L."/>
            <person name="Schmidt S.M."/>
            <person name="Linmans J.H."/>
            <person name="Kistler H.C."/>
            <person name="Ma L.J."/>
            <person name="Rep M."/>
        </authorList>
    </citation>
    <scope>NUCLEOTIDE SEQUENCE [LARGE SCALE GENOMIC DNA]</scope>
    <source>
        <strain evidence="6 7">Forc016</strain>
    </source>
</reference>